<reference evidence="4" key="1">
    <citation type="journal article" date="2014" name="Int. J. Syst. Evol. Microbiol.">
        <title>Complete genome sequence of Corynebacterium casei LMG S-19264T (=DSM 44701T), isolated from a smear-ripened cheese.</title>
        <authorList>
            <consortium name="US DOE Joint Genome Institute (JGI-PGF)"/>
            <person name="Walter F."/>
            <person name="Albersmeier A."/>
            <person name="Kalinowski J."/>
            <person name="Ruckert C."/>
        </authorList>
    </citation>
    <scope>NUCLEOTIDE SEQUENCE</scope>
    <source>
        <strain evidence="4">CGMCC 1.10998</strain>
    </source>
</reference>
<proteinExistence type="predicted"/>
<comment type="caution">
    <text evidence="4">The sequence shown here is derived from an EMBL/GenBank/DDBJ whole genome shotgun (WGS) entry which is preliminary data.</text>
</comment>
<dbReference type="PANTHER" id="PTHR23222">
    <property type="entry name" value="PROHIBITIN"/>
    <property type="match status" value="1"/>
</dbReference>
<evidence type="ECO:0000259" key="3">
    <source>
        <dbReference type="SMART" id="SM00244"/>
    </source>
</evidence>
<feature type="domain" description="Band 7" evidence="3">
    <location>
        <begin position="23"/>
        <end position="184"/>
    </location>
</feature>
<sequence length="274" mass="29995">MKMQTASKLIAAIVILAILVSLAPFATVPAGNRGVMTTFGSPSPEVYSEGIHFRWPIAQSLHLVPVSIQKGEGEGDAASKDLQTVHTRVAINYHVRPEAVVSVYRDLGNEPGERIIIPSVQEAVKAVTARFTAEELISKRSQVRDEIVLALRERMARHGLVVDEFSIVNFNFSKTFNEAIEAKTTADQLKMKAERDLQRIEVEARQKISRAKAEAESLALQRQQVTPELLRLRETENQAKAIEKWDGRLPTTTGGAIPFLNIGSGGSGSSNSGK</sequence>
<organism evidence="4 5">
    <name type="scientific">Undibacterium terreum</name>
    <dbReference type="NCBI Taxonomy" id="1224302"/>
    <lineage>
        <taxon>Bacteria</taxon>
        <taxon>Pseudomonadati</taxon>
        <taxon>Pseudomonadota</taxon>
        <taxon>Betaproteobacteria</taxon>
        <taxon>Burkholderiales</taxon>
        <taxon>Oxalobacteraceae</taxon>
        <taxon>Undibacterium</taxon>
    </lineage>
</organism>
<dbReference type="GO" id="GO:0016020">
    <property type="term" value="C:membrane"/>
    <property type="evidence" value="ECO:0007669"/>
    <property type="project" value="UniProtKB-SubCell"/>
</dbReference>
<keyword evidence="2" id="KW-0175">Coiled coil</keyword>
<reference evidence="4" key="2">
    <citation type="submission" date="2020-09" db="EMBL/GenBank/DDBJ databases">
        <authorList>
            <person name="Sun Q."/>
            <person name="Zhou Y."/>
        </authorList>
    </citation>
    <scope>NUCLEOTIDE SEQUENCE</scope>
    <source>
        <strain evidence="4">CGMCC 1.10998</strain>
    </source>
</reference>
<dbReference type="SUPFAM" id="SSF117892">
    <property type="entry name" value="Band 7/SPFH domain"/>
    <property type="match status" value="1"/>
</dbReference>
<dbReference type="InterPro" id="IPR036013">
    <property type="entry name" value="Band_7/SPFH_dom_sf"/>
</dbReference>
<dbReference type="PRINTS" id="PR00679">
    <property type="entry name" value="PROHIBITIN"/>
</dbReference>
<evidence type="ECO:0000256" key="2">
    <source>
        <dbReference type="SAM" id="Coils"/>
    </source>
</evidence>
<dbReference type="CDD" id="cd03401">
    <property type="entry name" value="SPFH_prohibitin"/>
    <property type="match status" value="1"/>
</dbReference>
<dbReference type="SMART" id="SM00244">
    <property type="entry name" value="PHB"/>
    <property type="match status" value="1"/>
</dbReference>
<dbReference type="EMBL" id="BMED01000002">
    <property type="protein sequence ID" value="GGC79152.1"/>
    <property type="molecule type" value="Genomic_DNA"/>
</dbReference>
<evidence type="ECO:0000313" key="5">
    <source>
        <dbReference type="Proteomes" id="UP000637423"/>
    </source>
</evidence>
<gene>
    <name evidence="4" type="ORF">GCM10011396_27950</name>
</gene>
<evidence type="ECO:0000313" key="4">
    <source>
        <dbReference type="EMBL" id="GGC79152.1"/>
    </source>
</evidence>
<dbReference type="AlphaFoldDB" id="A0A916UMF3"/>
<protein>
    <recommendedName>
        <fullName evidence="3">Band 7 domain-containing protein</fullName>
    </recommendedName>
</protein>
<accession>A0A916UMF3</accession>
<keyword evidence="5" id="KW-1185">Reference proteome</keyword>
<name>A0A916UMF3_9BURK</name>
<dbReference type="InterPro" id="IPR000163">
    <property type="entry name" value="Prohibitin"/>
</dbReference>
<feature type="coiled-coil region" evidence="2">
    <location>
        <begin position="190"/>
        <end position="221"/>
    </location>
</feature>
<dbReference type="Proteomes" id="UP000637423">
    <property type="component" value="Unassembled WGS sequence"/>
</dbReference>
<dbReference type="PANTHER" id="PTHR23222:SF0">
    <property type="entry name" value="PROHIBITIN 1"/>
    <property type="match status" value="1"/>
</dbReference>
<comment type="subcellular location">
    <subcellularLocation>
        <location evidence="1">Membrane</location>
        <topology evidence="1">Single-pass membrane protein</topology>
    </subcellularLocation>
</comment>
<dbReference type="InterPro" id="IPR001107">
    <property type="entry name" value="Band_7"/>
</dbReference>
<dbReference type="Gene3D" id="3.30.479.30">
    <property type="entry name" value="Band 7 domain"/>
    <property type="match status" value="1"/>
</dbReference>
<dbReference type="Pfam" id="PF01145">
    <property type="entry name" value="Band_7"/>
    <property type="match status" value="1"/>
</dbReference>
<evidence type="ECO:0000256" key="1">
    <source>
        <dbReference type="ARBA" id="ARBA00004167"/>
    </source>
</evidence>